<dbReference type="EMBL" id="NWSH01000233">
    <property type="protein sequence ID" value="PCG78158.1"/>
    <property type="molecule type" value="Genomic_DNA"/>
</dbReference>
<dbReference type="PRINTS" id="PR00947">
    <property type="entry name" value="CUTICLE"/>
</dbReference>
<dbReference type="PANTHER" id="PTHR10380:SF238">
    <property type="entry name" value="CUTICULAR PROTEIN 65EA-RELATED"/>
    <property type="match status" value="1"/>
</dbReference>
<comment type="caution">
    <text evidence="4">The sequence shown here is derived from an EMBL/GenBank/DDBJ whole genome shotgun (WGS) entry which is preliminary data.</text>
</comment>
<keyword evidence="1 3" id="KW-0732">Signal</keyword>
<keyword evidence="2" id="KW-0193">Cuticle</keyword>
<reference evidence="4" key="1">
    <citation type="submission" date="2017-09" db="EMBL/GenBank/DDBJ databases">
        <title>Contemporary evolution of a Lepidopteran species, Heliothis virescens, in response to modern agricultural practices.</title>
        <authorList>
            <person name="Fritz M.L."/>
            <person name="Deyonke A.M."/>
            <person name="Papanicolaou A."/>
            <person name="Micinski S."/>
            <person name="Westbrook J."/>
            <person name="Gould F."/>
        </authorList>
    </citation>
    <scope>NUCLEOTIDE SEQUENCE [LARGE SCALE GENOMIC DNA]</scope>
    <source>
        <strain evidence="4">HvINT-</strain>
        <tissue evidence="4">Whole body</tissue>
    </source>
</reference>
<dbReference type="InterPro" id="IPR000618">
    <property type="entry name" value="Insect_cuticle"/>
</dbReference>
<dbReference type="PANTHER" id="PTHR10380">
    <property type="entry name" value="CUTICLE PROTEIN"/>
    <property type="match status" value="1"/>
</dbReference>
<dbReference type="STRING" id="7102.A0A2A4K2K2"/>
<feature type="signal peptide" evidence="3">
    <location>
        <begin position="1"/>
        <end position="16"/>
    </location>
</feature>
<dbReference type="Pfam" id="PF00379">
    <property type="entry name" value="Chitin_bind_4"/>
    <property type="match status" value="1"/>
</dbReference>
<evidence type="ECO:0000256" key="3">
    <source>
        <dbReference type="SAM" id="SignalP"/>
    </source>
</evidence>
<dbReference type="InterPro" id="IPR050468">
    <property type="entry name" value="Cuticle_Struct_Prot"/>
</dbReference>
<dbReference type="GO" id="GO:0008010">
    <property type="term" value="F:structural constituent of chitin-based larval cuticle"/>
    <property type="evidence" value="ECO:0007669"/>
    <property type="project" value="TreeGrafter"/>
</dbReference>
<gene>
    <name evidence="4" type="ORF">B5V51_5122</name>
</gene>
<evidence type="ECO:0000256" key="1">
    <source>
        <dbReference type="ARBA" id="ARBA00022729"/>
    </source>
</evidence>
<feature type="chain" id="PRO_5013082305" evidence="3">
    <location>
        <begin position="17"/>
        <end position="137"/>
    </location>
</feature>
<evidence type="ECO:0000313" key="4">
    <source>
        <dbReference type="EMBL" id="PCG78158.1"/>
    </source>
</evidence>
<protein>
    <submittedName>
        <fullName evidence="4">Uncharacterized protein</fullName>
    </submittedName>
</protein>
<dbReference type="AlphaFoldDB" id="A0A2A4K2K2"/>
<evidence type="ECO:0000256" key="2">
    <source>
        <dbReference type="PROSITE-ProRule" id="PRU00497"/>
    </source>
</evidence>
<accession>A0A2A4K2K2</accession>
<name>A0A2A4K2K2_HELVI</name>
<dbReference type="PROSITE" id="PS51155">
    <property type="entry name" value="CHIT_BIND_RR_2"/>
    <property type="match status" value="1"/>
</dbReference>
<sequence>MKSFVALLAVVAVVAADVSHLSAHPDAAAQILKQDADVLPDQFQYAYETSNGIAAQESGVLQKVGDQEAIAVQGSNSYTAPGGEQIQLSYVADANGYQPQGAHLPTPPPPQPIPEYIQRAIAYIAAHPPKPEPGQKY</sequence>
<organism evidence="4">
    <name type="scientific">Heliothis virescens</name>
    <name type="common">Tobacco budworm moth</name>
    <dbReference type="NCBI Taxonomy" id="7102"/>
    <lineage>
        <taxon>Eukaryota</taxon>
        <taxon>Metazoa</taxon>
        <taxon>Ecdysozoa</taxon>
        <taxon>Arthropoda</taxon>
        <taxon>Hexapoda</taxon>
        <taxon>Insecta</taxon>
        <taxon>Pterygota</taxon>
        <taxon>Neoptera</taxon>
        <taxon>Endopterygota</taxon>
        <taxon>Lepidoptera</taxon>
        <taxon>Glossata</taxon>
        <taxon>Ditrysia</taxon>
        <taxon>Noctuoidea</taxon>
        <taxon>Noctuidae</taxon>
        <taxon>Heliothinae</taxon>
        <taxon>Heliothis</taxon>
    </lineage>
</organism>
<dbReference type="GO" id="GO:0062129">
    <property type="term" value="C:chitin-based extracellular matrix"/>
    <property type="evidence" value="ECO:0007669"/>
    <property type="project" value="TreeGrafter"/>
</dbReference>
<proteinExistence type="predicted"/>